<dbReference type="Proteomes" id="UP001243717">
    <property type="component" value="Unassembled WGS sequence"/>
</dbReference>
<evidence type="ECO:0000256" key="3">
    <source>
        <dbReference type="ARBA" id="ARBA00023163"/>
    </source>
</evidence>
<dbReference type="Gene3D" id="1.10.10.60">
    <property type="entry name" value="Homeodomain-like"/>
    <property type="match status" value="2"/>
</dbReference>
<keyword evidence="7" id="KW-1185">Reference proteome</keyword>
<evidence type="ECO:0000256" key="1">
    <source>
        <dbReference type="ARBA" id="ARBA00023015"/>
    </source>
</evidence>
<dbReference type="SMART" id="SM00342">
    <property type="entry name" value="HTH_ARAC"/>
    <property type="match status" value="2"/>
</dbReference>
<dbReference type="SUPFAM" id="SSF51215">
    <property type="entry name" value="Regulatory protein AraC"/>
    <property type="match status" value="1"/>
</dbReference>
<accession>A0ABU1AFN4</accession>
<evidence type="ECO:0000313" key="6">
    <source>
        <dbReference type="EMBL" id="MDQ8193617.1"/>
    </source>
</evidence>
<evidence type="ECO:0000256" key="2">
    <source>
        <dbReference type="ARBA" id="ARBA00023125"/>
    </source>
</evidence>
<keyword evidence="2" id="KW-0238">DNA-binding</keyword>
<comment type="caution">
    <text evidence="6">The sequence shown here is derived from an EMBL/GenBank/DDBJ whole genome shotgun (WGS) entry which is preliminary data.</text>
</comment>
<dbReference type="Pfam" id="PF12833">
    <property type="entry name" value="HTH_18"/>
    <property type="match status" value="2"/>
</dbReference>
<sequence length="566" mass="64313">MPQHLAQSSSTTSAQDSGMLMIHPQLESYQWLILNKQGPKQIFPGNKRGVRLLAVTEQAIQVIENDVTHVLETNSVFYCRPKLQLQIRAAQDIKTRVLELNFKDALSCSYLDELQRQYGRKLRIPPNLKAIHATQQLAQRNPSPKEVFYWISMLHEFAEQGRLNLGKLLAGGPDTLSTIAKRNQFSLKSIAYALNCPASHLLKCWKNRGYPPLVQLLRTQRMALVKQLLSESEMGLQTIARLCGYSGASAFCAAFRTAENTTPSQWRTTNSTKPTPPAKISQSTQPKKSPAPKANQDQNPICLWGLPYFQFDGGLTNSEYKKPFNLAMNSITSAICWVYTLEGHALFEVDGHKLDVGPNTVVIHPKPMFGRWSTPDGKPWSRIWLQMRDPWSLQTMHYLTKKHGWVLKIPQDSAPVKMARKWVNRWNAGRGAPSVERSQIAHDWLCTWESLLTSNAVQSVSFPDLRQFESPEFYRKIGKINDYAKSIGYSRSYLTRCLRRQWQGGTPAQIVRRHRLAQAATELTNTNESISRIASNALYANTSAFITAFKREYNCTPLAYRYQHNS</sequence>
<dbReference type="PROSITE" id="PS01124">
    <property type="entry name" value="HTH_ARAC_FAMILY_2"/>
    <property type="match status" value="2"/>
</dbReference>
<dbReference type="PANTHER" id="PTHR43280:SF2">
    <property type="entry name" value="HTH-TYPE TRANSCRIPTIONAL REGULATOR EXSA"/>
    <property type="match status" value="1"/>
</dbReference>
<dbReference type="RefSeq" id="WP_308984104.1">
    <property type="nucleotide sequence ID" value="NZ_JARXIC010000005.1"/>
</dbReference>
<dbReference type="InterPro" id="IPR037923">
    <property type="entry name" value="HTH-like"/>
</dbReference>
<protein>
    <submittedName>
        <fullName evidence="6">Helix-turn-helix transcriptional regulator</fullName>
    </submittedName>
</protein>
<dbReference type="InterPro" id="IPR009057">
    <property type="entry name" value="Homeodomain-like_sf"/>
</dbReference>
<reference evidence="6 7" key="1">
    <citation type="submission" date="2023-04" db="EMBL/GenBank/DDBJ databases">
        <title>A novel bacteria isolated from coastal sediment.</title>
        <authorList>
            <person name="Liu X.-J."/>
            <person name="Du Z.-J."/>
        </authorList>
    </citation>
    <scope>NUCLEOTIDE SEQUENCE [LARGE SCALE GENOMIC DNA]</scope>
    <source>
        <strain evidence="6 7">SDUM461004</strain>
    </source>
</reference>
<feature type="domain" description="HTH araC/xylS-type" evidence="5">
    <location>
        <begin position="179"/>
        <end position="269"/>
    </location>
</feature>
<dbReference type="PANTHER" id="PTHR43280">
    <property type="entry name" value="ARAC-FAMILY TRANSCRIPTIONAL REGULATOR"/>
    <property type="match status" value="1"/>
</dbReference>
<gene>
    <name evidence="6" type="ORF">QEH59_04230</name>
</gene>
<name>A0ABU1AFN4_9BACT</name>
<organism evidence="6 7">
    <name type="scientific">Thalassobacterium sedimentorum</name>
    <dbReference type="NCBI Taxonomy" id="3041258"/>
    <lineage>
        <taxon>Bacteria</taxon>
        <taxon>Pseudomonadati</taxon>
        <taxon>Verrucomicrobiota</taxon>
        <taxon>Opitutia</taxon>
        <taxon>Puniceicoccales</taxon>
        <taxon>Coraliomargaritaceae</taxon>
        <taxon>Thalassobacterium</taxon>
    </lineage>
</organism>
<dbReference type="PROSITE" id="PS00041">
    <property type="entry name" value="HTH_ARAC_FAMILY_1"/>
    <property type="match status" value="1"/>
</dbReference>
<keyword evidence="1" id="KW-0805">Transcription regulation</keyword>
<dbReference type="InterPro" id="IPR018060">
    <property type="entry name" value="HTH_AraC"/>
</dbReference>
<evidence type="ECO:0000259" key="5">
    <source>
        <dbReference type="PROSITE" id="PS01124"/>
    </source>
</evidence>
<feature type="region of interest" description="Disordered" evidence="4">
    <location>
        <begin position="263"/>
        <end position="298"/>
    </location>
</feature>
<keyword evidence="3" id="KW-0804">Transcription</keyword>
<evidence type="ECO:0000256" key="4">
    <source>
        <dbReference type="SAM" id="MobiDB-lite"/>
    </source>
</evidence>
<dbReference type="EMBL" id="JARXIC010000005">
    <property type="protein sequence ID" value="MDQ8193617.1"/>
    <property type="molecule type" value="Genomic_DNA"/>
</dbReference>
<proteinExistence type="predicted"/>
<evidence type="ECO:0000313" key="7">
    <source>
        <dbReference type="Proteomes" id="UP001243717"/>
    </source>
</evidence>
<dbReference type="InterPro" id="IPR018062">
    <property type="entry name" value="HTH_AraC-typ_CS"/>
</dbReference>
<feature type="compositionally biased region" description="Polar residues" evidence="4">
    <location>
        <begin position="263"/>
        <end position="273"/>
    </location>
</feature>
<feature type="domain" description="HTH araC/xylS-type" evidence="5">
    <location>
        <begin position="463"/>
        <end position="563"/>
    </location>
</feature>
<dbReference type="SUPFAM" id="SSF46689">
    <property type="entry name" value="Homeodomain-like"/>
    <property type="match status" value="2"/>
</dbReference>